<dbReference type="InterPro" id="IPR004715">
    <property type="entry name" value="PTS_IIA_fruc"/>
</dbReference>
<dbReference type="InterPro" id="IPR002178">
    <property type="entry name" value="PTS_EIIA_type-2_dom"/>
</dbReference>
<dbReference type="GO" id="GO:0016740">
    <property type="term" value="F:transferase activity"/>
    <property type="evidence" value="ECO:0007669"/>
    <property type="project" value="UniProtKB-KW"/>
</dbReference>
<evidence type="ECO:0000313" key="8">
    <source>
        <dbReference type="Proteomes" id="UP001216189"/>
    </source>
</evidence>
<keyword evidence="8" id="KW-1185">Reference proteome</keyword>
<dbReference type="NCBIfam" id="TIGR00848">
    <property type="entry name" value="fruA"/>
    <property type="match status" value="1"/>
</dbReference>
<dbReference type="PANTHER" id="PTHR47738:SF2">
    <property type="entry name" value="PTS SYSTEM FRUCTOSE-LIKE EIIA COMPONENT"/>
    <property type="match status" value="1"/>
</dbReference>
<keyword evidence="3" id="KW-0762">Sugar transport</keyword>
<keyword evidence="1" id="KW-0813">Transport</keyword>
<accession>A0ABT5UZ25</accession>
<sequence length="155" mass="17321">MDISTVLNTKHIKLNMVAKTKEEAIEELTDLLVQGGSVINKEEFLRDVWLREDQGSTGFENHVAIPHGKSLAVSHTALAIGRTQHEIPWETMDGTDIRCVILFAVRLEDQDTTHIRLLTKVSCALADEEIIAKLLEENDPKNIIEILNAPEEVTA</sequence>
<keyword evidence="2" id="KW-0597">Phosphoprotein</keyword>
<dbReference type="EMBL" id="JARBFT010000005">
    <property type="protein sequence ID" value="MDE1514673.1"/>
    <property type="molecule type" value="Genomic_DNA"/>
</dbReference>
<feature type="domain" description="PTS EIIA type-2" evidence="6">
    <location>
        <begin position="5"/>
        <end position="150"/>
    </location>
</feature>
<dbReference type="CDD" id="cd00211">
    <property type="entry name" value="PTS_IIA_fru"/>
    <property type="match status" value="1"/>
</dbReference>
<dbReference type="EC" id="2.7.1.202" evidence="7"/>
<name>A0ABT5UZ25_9VIBR</name>
<proteinExistence type="predicted"/>
<dbReference type="InterPro" id="IPR051541">
    <property type="entry name" value="PTS_SugarTrans_NitroReg"/>
</dbReference>
<reference evidence="7 8" key="1">
    <citation type="submission" date="2023-02" db="EMBL/GenBank/DDBJ databases">
        <title>Vibrio intestini sp. nov., a close relative of Vibrio cholerae isolated from the intestine of Healthy Culter dabryi.</title>
        <authorList>
            <person name="Wu N."/>
        </authorList>
    </citation>
    <scope>NUCLEOTIDE SEQUENCE [LARGE SCALE GENOMIC DNA]</scope>
    <source>
        <strain evidence="7 8">DSL-7</strain>
    </source>
</reference>
<evidence type="ECO:0000313" key="7">
    <source>
        <dbReference type="EMBL" id="MDE1514673.1"/>
    </source>
</evidence>
<keyword evidence="4 7" id="KW-0808">Transferase</keyword>
<evidence type="ECO:0000256" key="3">
    <source>
        <dbReference type="ARBA" id="ARBA00022597"/>
    </source>
</evidence>
<comment type="caution">
    <text evidence="7">The sequence shown here is derived from an EMBL/GenBank/DDBJ whole genome shotgun (WGS) entry which is preliminary data.</text>
</comment>
<dbReference type="InterPro" id="IPR016152">
    <property type="entry name" value="PTrfase/Anion_transptr"/>
</dbReference>
<evidence type="ECO:0000256" key="4">
    <source>
        <dbReference type="ARBA" id="ARBA00022679"/>
    </source>
</evidence>
<dbReference type="RefSeq" id="WP_274722337.1">
    <property type="nucleotide sequence ID" value="NZ_JARBFT010000005.1"/>
</dbReference>
<dbReference type="PROSITE" id="PS51094">
    <property type="entry name" value="PTS_EIIA_TYPE_2"/>
    <property type="match status" value="1"/>
</dbReference>
<evidence type="ECO:0000256" key="2">
    <source>
        <dbReference type="ARBA" id="ARBA00022553"/>
    </source>
</evidence>
<dbReference type="Proteomes" id="UP001216189">
    <property type="component" value="Unassembled WGS sequence"/>
</dbReference>
<keyword evidence="5" id="KW-0598">Phosphotransferase system</keyword>
<evidence type="ECO:0000256" key="1">
    <source>
        <dbReference type="ARBA" id="ARBA00022448"/>
    </source>
</evidence>
<organism evidence="7 8">
    <name type="scientific">Vibrio chanodichtyis</name>
    <dbReference type="NCBI Taxonomy" id="3027932"/>
    <lineage>
        <taxon>Bacteria</taxon>
        <taxon>Pseudomonadati</taxon>
        <taxon>Pseudomonadota</taxon>
        <taxon>Gammaproteobacteria</taxon>
        <taxon>Vibrionales</taxon>
        <taxon>Vibrionaceae</taxon>
        <taxon>Vibrio</taxon>
    </lineage>
</organism>
<protein>
    <submittedName>
        <fullName evidence="7">Fructose PTS transporter subunit IIA</fullName>
        <ecNumber evidence="7">2.7.1.202</ecNumber>
    </submittedName>
</protein>
<dbReference type="Pfam" id="PF00359">
    <property type="entry name" value="PTS_EIIA_2"/>
    <property type="match status" value="1"/>
</dbReference>
<dbReference type="PANTHER" id="PTHR47738">
    <property type="entry name" value="PTS SYSTEM FRUCTOSE-LIKE EIIA COMPONENT-RELATED"/>
    <property type="match status" value="1"/>
</dbReference>
<gene>
    <name evidence="7" type="ORF">PUN32_06555</name>
</gene>
<evidence type="ECO:0000256" key="5">
    <source>
        <dbReference type="ARBA" id="ARBA00022683"/>
    </source>
</evidence>
<dbReference type="SUPFAM" id="SSF55804">
    <property type="entry name" value="Phoshotransferase/anion transport protein"/>
    <property type="match status" value="1"/>
</dbReference>
<dbReference type="Gene3D" id="3.40.930.10">
    <property type="entry name" value="Mannitol-specific EII, Chain A"/>
    <property type="match status" value="1"/>
</dbReference>
<evidence type="ECO:0000259" key="6">
    <source>
        <dbReference type="PROSITE" id="PS51094"/>
    </source>
</evidence>